<evidence type="ECO:0000313" key="2">
    <source>
        <dbReference type="EMBL" id="QPC41989.1"/>
    </source>
</evidence>
<dbReference type="InterPro" id="IPR011740">
    <property type="entry name" value="DUF2460"/>
</dbReference>
<dbReference type="KEGG" id="kmn:HW532_04230"/>
<protein>
    <submittedName>
        <fullName evidence="2">DUF2460 domain-containing protein</fullName>
    </submittedName>
</protein>
<evidence type="ECO:0000313" key="3">
    <source>
        <dbReference type="Proteomes" id="UP000593594"/>
    </source>
</evidence>
<sequence>MAFHEVRFPVNIALGATGGPERRTEIVALGSGHEERNTRWAASRRRYNAGYGVRTLDEIHEVIAFFEARRGRLHGFRWKDHADWKSCPPSATPAPLDQALGVGDGATATFALVKRYASGGVSELRAIAKPVAGSVRVAVDGAEQAEGSDVAVDTAAGTVTFQPGREPANGAVVTAGFAFDVPVRFDTDHLAINLAAFSAGDIPDIPIVEIRL</sequence>
<keyword evidence="3" id="KW-1185">Reference proteome</keyword>
<dbReference type="RefSeq" id="WP_213163216.1">
    <property type="nucleotide sequence ID" value="NZ_CP058214.1"/>
</dbReference>
<organism evidence="2 3">
    <name type="scientific">Kaustia mangrovi</name>
    <dbReference type="NCBI Taxonomy" id="2593653"/>
    <lineage>
        <taxon>Bacteria</taxon>
        <taxon>Pseudomonadati</taxon>
        <taxon>Pseudomonadota</taxon>
        <taxon>Alphaproteobacteria</taxon>
        <taxon>Hyphomicrobiales</taxon>
        <taxon>Parvibaculaceae</taxon>
        <taxon>Kaustia</taxon>
    </lineage>
</organism>
<gene>
    <name evidence="2" type="ORF">HW532_04230</name>
</gene>
<dbReference type="EMBL" id="CP058214">
    <property type="protein sequence ID" value="QPC41989.1"/>
    <property type="molecule type" value="Genomic_DNA"/>
</dbReference>
<dbReference type="Pfam" id="PF09343">
    <property type="entry name" value="DUF2460"/>
    <property type="match status" value="1"/>
</dbReference>
<name>A0A7S8C244_9HYPH</name>
<proteinExistence type="predicted"/>
<feature type="domain" description="DUF2460" evidence="1">
    <location>
        <begin position="4"/>
        <end position="211"/>
    </location>
</feature>
<accession>A0A7S8C244</accession>
<dbReference type="Proteomes" id="UP000593594">
    <property type="component" value="Chromosome"/>
</dbReference>
<reference evidence="2 3" key="1">
    <citation type="submission" date="2020-06" db="EMBL/GenBank/DDBJ databases">
        <title>Genome sequence of 2 isolates from Red Sea Mangroves.</title>
        <authorList>
            <person name="Sefrji F."/>
            <person name="Michoud G."/>
            <person name="Merlino G."/>
            <person name="Daffonchio D."/>
        </authorList>
    </citation>
    <scope>NUCLEOTIDE SEQUENCE [LARGE SCALE GENOMIC DNA]</scope>
    <source>
        <strain evidence="2 3">R1DC25</strain>
    </source>
</reference>
<evidence type="ECO:0000259" key="1">
    <source>
        <dbReference type="Pfam" id="PF09343"/>
    </source>
</evidence>
<dbReference type="NCBIfam" id="TIGR02217">
    <property type="entry name" value="chp_TIGR02217"/>
    <property type="match status" value="1"/>
</dbReference>
<dbReference type="AlphaFoldDB" id="A0A7S8C244"/>